<gene>
    <name evidence="3" type="ORF">PM001_LOCUS24884</name>
</gene>
<feature type="region of interest" description="Disordered" evidence="1">
    <location>
        <begin position="31"/>
        <end position="261"/>
    </location>
</feature>
<evidence type="ECO:0000256" key="1">
    <source>
        <dbReference type="SAM" id="MobiDB-lite"/>
    </source>
</evidence>
<evidence type="ECO:0000313" key="3">
    <source>
        <dbReference type="EMBL" id="CAK7939734.1"/>
    </source>
</evidence>
<dbReference type="EMBL" id="CAKLBY020000249">
    <property type="protein sequence ID" value="CAK7939734.1"/>
    <property type="molecule type" value="Genomic_DNA"/>
</dbReference>
<comment type="caution">
    <text evidence="3">The sequence shown here is derived from an EMBL/GenBank/DDBJ whole genome shotgun (WGS) entry which is preliminary data.</text>
</comment>
<proteinExistence type="predicted"/>
<feature type="compositionally biased region" description="Basic and acidic residues" evidence="1">
    <location>
        <begin position="191"/>
        <end position="239"/>
    </location>
</feature>
<accession>A0AAV1V2R8</accession>
<evidence type="ECO:0000313" key="4">
    <source>
        <dbReference type="Proteomes" id="UP001162060"/>
    </source>
</evidence>
<name>A0AAV1V2R8_9STRA</name>
<keyword evidence="2" id="KW-0732">Signal</keyword>
<feature type="compositionally biased region" description="Basic and acidic residues" evidence="1">
    <location>
        <begin position="122"/>
        <end position="144"/>
    </location>
</feature>
<feature type="compositionally biased region" description="Acidic residues" evidence="1">
    <location>
        <begin position="172"/>
        <end position="183"/>
    </location>
</feature>
<feature type="compositionally biased region" description="Low complexity" evidence="1">
    <location>
        <begin position="34"/>
        <end position="45"/>
    </location>
</feature>
<dbReference type="AlphaFoldDB" id="A0AAV1V2R8"/>
<evidence type="ECO:0000256" key="2">
    <source>
        <dbReference type="SAM" id="SignalP"/>
    </source>
</evidence>
<feature type="compositionally biased region" description="Basic and acidic residues" evidence="1">
    <location>
        <begin position="151"/>
        <end position="171"/>
    </location>
</feature>
<evidence type="ECO:0008006" key="5">
    <source>
        <dbReference type="Google" id="ProtNLM"/>
    </source>
</evidence>
<feature type="compositionally biased region" description="Polar residues" evidence="1">
    <location>
        <begin position="252"/>
        <end position="261"/>
    </location>
</feature>
<organism evidence="3 4">
    <name type="scientific">Peronospora matthiolae</name>
    <dbReference type="NCBI Taxonomy" id="2874970"/>
    <lineage>
        <taxon>Eukaryota</taxon>
        <taxon>Sar</taxon>
        <taxon>Stramenopiles</taxon>
        <taxon>Oomycota</taxon>
        <taxon>Peronosporomycetes</taxon>
        <taxon>Peronosporales</taxon>
        <taxon>Peronosporaceae</taxon>
        <taxon>Peronospora</taxon>
    </lineage>
</organism>
<protein>
    <recommendedName>
        <fullName evidence="5">RxLR effector candidate protein</fullName>
    </recommendedName>
</protein>
<sequence>MVARNALRAVVFAALAMCVSIMDARAVTRSLAETTPPTAPVSTSTGLNKPTETAPKEPQSFTLAEFNGPSEASRVKPFPSDDGKNKSGGQSGSGVTRKTRSEIIASLTRGDEAKSRSSVSSRDIKSETSTSLDHRSGASSRDETESSATGKTEKSSGRRSTKQDKGSRESEREDDDDDDDEDKDASTKLTDAQRKAAKEARHKAQLERKAKRQAQKEEWRKIREQQRAEHEAAKERARSETSAIQEAAGVTRNLTVTKEQV</sequence>
<reference evidence="3" key="1">
    <citation type="submission" date="2024-01" db="EMBL/GenBank/DDBJ databases">
        <authorList>
            <person name="Webb A."/>
        </authorList>
    </citation>
    <scope>NUCLEOTIDE SEQUENCE</scope>
    <source>
        <strain evidence="3">Pm1</strain>
    </source>
</reference>
<feature type="chain" id="PRO_5043718490" description="RxLR effector candidate protein" evidence="2">
    <location>
        <begin position="25"/>
        <end position="261"/>
    </location>
</feature>
<feature type="signal peptide" evidence="2">
    <location>
        <begin position="1"/>
        <end position="24"/>
    </location>
</feature>
<dbReference type="Proteomes" id="UP001162060">
    <property type="component" value="Unassembled WGS sequence"/>
</dbReference>